<evidence type="ECO:0000313" key="2">
    <source>
        <dbReference type="EMBL" id="NLP83678.1"/>
    </source>
</evidence>
<dbReference type="Proteomes" id="UP001429745">
    <property type="component" value="Unassembled WGS sequence"/>
</dbReference>
<sequence length="61" mass="7035">MSDFRERIPDDERDVPLDDEVEFETPPPTLDPMESVEAEADEVIEHERDAAIEAGEIDHER</sequence>
<gene>
    <name evidence="2" type="ORF">HF576_07455</name>
</gene>
<protein>
    <submittedName>
        <fullName evidence="2">Uncharacterized protein</fullName>
    </submittedName>
</protein>
<name>A0ABX1KCI0_9MICO</name>
<keyword evidence="3" id="KW-1185">Reference proteome</keyword>
<proteinExistence type="predicted"/>
<reference evidence="2 3" key="1">
    <citation type="submission" date="2020-04" db="EMBL/GenBank/DDBJ databases">
        <title>CFH 90308 Microbacterium sp.</title>
        <authorList>
            <person name="Nie G."/>
            <person name="Ming H."/>
            <person name="Xia T."/>
        </authorList>
    </citation>
    <scope>NUCLEOTIDE SEQUENCE [LARGE SCALE GENOMIC DNA]</scope>
    <source>
        <strain evidence="2 3">CFH 90308</strain>
    </source>
</reference>
<feature type="region of interest" description="Disordered" evidence="1">
    <location>
        <begin position="1"/>
        <end position="34"/>
    </location>
</feature>
<dbReference type="RefSeq" id="WP_168912192.1">
    <property type="nucleotide sequence ID" value="NZ_JABACI010000002.1"/>
</dbReference>
<dbReference type="EMBL" id="JABACI010000002">
    <property type="protein sequence ID" value="NLP83678.1"/>
    <property type="molecule type" value="Genomic_DNA"/>
</dbReference>
<organism evidence="2 3">
    <name type="scientific">Microbacterium salsuginis</name>
    <dbReference type="NCBI Taxonomy" id="2722803"/>
    <lineage>
        <taxon>Bacteria</taxon>
        <taxon>Bacillati</taxon>
        <taxon>Actinomycetota</taxon>
        <taxon>Actinomycetes</taxon>
        <taxon>Micrococcales</taxon>
        <taxon>Microbacteriaceae</taxon>
        <taxon>Microbacterium</taxon>
    </lineage>
</organism>
<comment type="caution">
    <text evidence="2">The sequence shown here is derived from an EMBL/GenBank/DDBJ whole genome shotgun (WGS) entry which is preliminary data.</text>
</comment>
<evidence type="ECO:0000313" key="3">
    <source>
        <dbReference type="Proteomes" id="UP001429745"/>
    </source>
</evidence>
<evidence type="ECO:0000256" key="1">
    <source>
        <dbReference type="SAM" id="MobiDB-lite"/>
    </source>
</evidence>
<feature type="compositionally biased region" description="Basic and acidic residues" evidence="1">
    <location>
        <begin position="1"/>
        <end position="16"/>
    </location>
</feature>
<accession>A0ABX1KCI0</accession>